<dbReference type="EMBL" id="JASUBT010000016">
    <property type="protein sequence ID" value="MDL4937324.1"/>
    <property type="molecule type" value="Genomic_DNA"/>
</dbReference>
<protein>
    <submittedName>
        <fullName evidence="1">Uncharacterized protein</fullName>
    </submittedName>
</protein>
<gene>
    <name evidence="1" type="ORF">HWH42_10485</name>
    <name evidence="2" type="ORF">QRX88_16600</name>
</gene>
<evidence type="ECO:0000313" key="4">
    <source>
        <dbReference type="Proteomes" id="UP001241571"/>
    </source>
</evidence>
<dbReference type="Proteomes" id="UP001241571">
    <property type="component" value="Unassembled WGS sequence"/>
</dbReference>
<sequence>MSFEEEFQKMVVDQLNWKRPETTAEDIAQLSNEELRYSWAGVDLTKKEADLIEAEMKRRGLH</sequence>
<evidence type="ECO:0000313" key="3">
    <source>
        <dbReference type="Proteomes" id="UP000571857"/>
    </source>
</evidence>
<accession>A0ABD4HND3</accession>
<reference evidence="2 4" key="2">
    <citation type="submission" date="2023-06" db="EMBL/GenBank/DDBJ databases">
        <title>Acute promotion of culturable opportunistic pathogens and persistent increase of antibiotic resistance following antibiotic exposure in mouse gut microbiota.</title>
        <authorList>
            <person name="Li L."/>
            <person name="Wang B."/>
            <person name="Sun Y."/>
            <person name="Wang M."/>
            <person name="Xu H."/>
        </authorList>
    </citation>
    <scope>NUCLEOTIDE SEQUENCE [LARGE SCALE GENOMIC DNA]</scope>
    <source>
        <strain evidence="2 4">CRI2_2</strain>
    </source>
</reference>
<dbReference type="AlphaFoldDB" id="A0ABD4HND3"/>
<name>A0ABD4HND3_ENTGA</name>
<comment type="caution">
    <text evidence="1">The sequence shown here is derived from an EMBL/GenBank/DDBJ whole genome shotgun (WGS) entry which is preliminary data.</text>
</comment>
<proteinExistence type="predicted"/>
<dbReference type="Proteomes" id="UP000571857">
    <property type="component" value="Unassembled WGS sequence"/>
</dbReference>
<organism evidence="1 3">
    <name type="scientific">Enterococcus gallinarum</name>
    <dbReference type="NCBI Taxonomy" id="1353"/>
    <lineage>
        <taxon>Bacteria</taxon>
        <taxon>Bacillati</taxon>
        <taxon>Bacillota</taxon>
        <taxon>Bacilli</taxon>
        <taxon>Lactobacillales</taxon>
        <taxon>Enterococcaceae</taxon>
        <taxon>Enterococcus</taxon>
    </lineage>
</organism>
<evidence type="ECO:0000313" key="2">
    <source>
        <dbReference type="EMBL" id="MDL4937324.1"/>
    </source>
</evidence>
<dbReference type="RefSeq" id="WP_135172219.1">
    <property type="nucleotide sequence ID" value="NZ_CAJSZC010000006.1"/>
</dbReference>
<evidence type="ECO:0000313" key="1">
    <source>
        <dbReference type="EMBL" id="MBA0973000.1"/>
    </source>
</evidence>
<reference evidence="1 3" key="1">
    <citation type="submission" date="2020-06" db="EMBL/GenBank/DDBJ databases">
        <title>Crossreactivity between MHC class I-restricted antigens from cancer cells and an enterococcal bacteriophage.</title>
        <authorList>
            <person name="Fluckiger A."/>
            <person name="Daillere R."/>
            <person name="Sassi M."/>
            <person name="Cattoir V."/>
            <person name="Kroemer G."/>
            <person name="Zitvogel L."/>
        </authorList>
    </citation>
    <scope>NUCLEOTIDE SEQUENCE [LARGE SCALE GENOMIC DNA]</scope>
    <source>
        <strain evidence="1 3">EG4</strain>
    </source>
</reference>
<dbReference type="EMBL" id="JABXJK010000059">
    <property type="protein sequence ID" value="MBA0973000.1"/>
    <property type="molecule type" value="Genomic_DNA"/>
</dbReference>